<sequence length="258" mass="29046">DPQTIPVSMGYKFHYETALHKNMYHIGLLTFRKGFVQTLTFDELAVIKRKLDECTDILPEAFQPDKNVLSSQLILHIEGSKQRPCGQRGAPQPFLHGARIMLEKASYIYYARHGFESCNPWVAFMLKMISKTVIDGLKAKTNIDASALIGWHLPLVLSAQALANQNHYYHKCELLAAQLQSAISPQELQLVCTYARVAGMSKTDQSLVAEHSSSHWPLPGKVVIDEDLEKVKLDTSPKGLEEIQLWLRDESETSSANR</sequence>
<evidence type="ECO:0000313" key="2">
    <source>
        <dbReference type="Proteomes" id="UP000012338"/>
    </source>
</evidence>
<proteinExistence type="predicted"/>
<dbReference type="OrthoDB" id="426882at2759"/>
<gene>
    <name evidence="1" type="ORF">COCC4DRAFT_146112</name>
</gene>
<dbReference type="Proteomes" id="UP000012338">
    <property type="component" value="Unassembled WGS sequence"/>
</dbReference>
<feature type="non-terminal residue" evidence="1">
    <location>
        <position position="1"/>
    </location>
</feature>
<reference evidence="1 2" key="1">
    <citation type="journal article" date="2012" name="PLoS Pathog.">
        <title>Diverse lifestyles and strategies of plant pathogenesis encoded in the genomes of eighteen Dothideomycetes fungi.</title>
        <authorList>
            <person name="Ohm R.A."/>
            <person name="Feau N."/>
            <person name="Henrissat B."/>
            <person name="Schoch C.L."/>
            <person name="Horwitz B.A."/>
            <person name="Barry K.W."/>
            <person name="Condon B.J."/>
            <person name="Copeland A.C."/>
            <person name="Dhillon B."/>
            <person name="Glaser F."/>
            <person name="Hesse C.N."/>
            <person name="Kosti I."/>
            <person name="LaButti K."/>
            <person name="Lindquist E.A."/>
            <person name="Lucas S."/>
            <person name="Salamov A.A."/>
            <person name="Bradshaw R.E."/>
            <person name="Ciuffetti L."/>
            <person name="Hamelin R.C."/>
            <person name="Kema G.H.J."/>
            <person name="Lawrence C."/>
            <person name="Scott J.A."/>
            <person name="Spatafora J.W."/>
            <person name="Turgeon B.G."/>
            <person name="de Wit P.J.G.M."/>
            <person name="Zhong S."/>
            <person name="Goodwin S.B."/>
            <person name="Grigoriev I.V."/>
        </authorList>
    </citation>
    <scope>NUCLEOTIDE SEQUENCE [LARGE SCALE GENOMIC DNA]</scope>
    <source>
        <strain evidence="2">C4 / ATCC 48331 / race T</strain>
    </source>
</reference>
<organism evidence="1 2">
    <name type="scientific">Cochliobolus heterostrophus (strain C4 / ATCC 48331 / race T)</name>
    <name type="common">Southern corn leaf blight fungus</name>
    <name type="synonym">Bipolaris maydis</name>
    <dbReference type="NCBI Taxonomy" id="665024"/>
    <lineage>
        <taxon>Eukaryota</taxon>
        <taxon>Fungi</taxon>
        <taxon>Dikarya</taxon>
        <taxon>Ascomycota</taxon>
        <taxon>Pezizomycotina</taxon>
        <taxon>Dothideomycetes</taxon>
        <taxon>Pleosporomycetidae</taxon>
        <taxon>Pleosporales</taxon>
        <taxon>Pleosporineae</taxon>
        <taxon>Pleosporaceae</taxon>
        <taxon>Bipolaris</taxon>
    </lineage>
</organism>
<dbReference type="AlphaFoldDB" id="N4XAC3"/>
<name>N4XAC3_COCH4</name>
<keyword evidence="2" id="KW-1185">Reference proteome</keyword>
<dbReference type="HOGENOM" id="CLU_079407_0_0_1"/>
<reference evidence="2" key="2">
    <citation type="journal article" date="2013" name="PLoS Genet.">
        <title>Comparative genome structure, secondary metabolite, and effector coding capacity across Cochliobolus pathogens.</title>
        <authorList>
            <person name="Condon B.J."/>
            <person name="Leng Y."/>
            <person name="Wu D."/>
            <person name="Bushley K.E."/>
            <person name="Ohm R.A."/>
            <person name="Otillar R."/>
            <person name="Martin J."/>
            <person name="Schackwitz W."/>
            <person name="Grimwood J."/>
            <person name="MohdZainudin N."/>
            <person name="Xue C."/>
            <person name="Wang R."/>
            <person name="Manning V.A."/>
            <person name="Dhillon B."/>
            <person name="Tu Z.J."/>
            <person name="Steffenson B.J."/>
            <person name="Salamov A."/>
            <person name="Sun H."/>
            <person name="Lowry S."/>
            <person name="LaButti K."/>
            <person name="Han J."/>
            <person name="Copeland A."/>
            <person name="Lindquist E."/>
            <person name="Barry K."/>
            <person name="Schmutz J."/>
            <person name="Baker S.E."/>
            <person name="Ciuffetti L.M."/>
            <person name="Grigoriev I.V."/>
            <person name="Zhong S."/>
            <person name="Turgeon B.G."/>
        </authorList>
    </citation>
    <scope>NUCLEOTIDE SEQUENCE [LARGE SCALE GENOMIC DNA]</scope>
    <source>
        <strain evidence="2">C4 / ATCC 48331 / race T</strain>
    </source>
</reference>
<evidence type="ECO:0000313" key="1">
    <source>
        <dbReference type="EMBL" id="ENI02127.1"/>
    </source>
</evidence>
<accession>N4XAC3</accession>
<dbReference type="EMBL" id="KB733464">
    <property type="protein sequence ID" value="ENI02127.1"/>
    <property type="molecule type" value="Genomic_DNA"/>
</dbReference>
<protein>
    <submittedName>
        <fullName evidence="1">Uncharacterized protein</fullName>
    </submittedName>
</protein>